<dbReference type="Proteomes" id="UP000198832">
    <property type="component" value="Unassembled WGS sequence"/>
</dbReference>
<feature type="signal peptide" evidence="1">
    <location>
        <begin position="1"/>
        <end position="21"/>
    </location>
</feature>
<evidence type="ECO:0008006" key="4">
    <source>
        <dbReference type="Google" id="ProtNLM"/>
    </source>
</evidence>
<proteinExistence type="predicted"/>
<protein>
    <recommendedName>
        <fullName evidence="4">MspA protein</fullName>
    </recommendedName>
</protein>
<dbReference type="AlphaFoldDB" id="A0A1I1JKP6"/>
<sequence length="190" mass="19492">MLKLAALSLCASLLVAVPAGASRPPDATVPAPVATHPAHDVRLSGAGGGTLSLPGFAGDRVRFRLTASVPPDRPLDVHGRFRVEHVSADGRLLARFSGAFDCLMTGGGVAVATGLITSGSAPGLPGEPEIVGRRIGLTVADRGPHDRLGWSWLVMGFHDVAGCTGIAPFFPVTRGGFAVRGDTDLAEEAR</sequence>
<dbReference type="RefSeq" id="WP_091123487.1">
    <property type="nucleotide sequence ID" value="NZ_FOLB01000007.1"/>
</dbReference>
<reference evidence="2 3" key="1">
    <citation type="submission" date="2016-10" db="EMBL/GenBank/DDBJ databases">
        <authorList>
            <person name="de Groot N.N."/>
        </authorList>
    </citation>
    <scope>NUCLEOTIDE SEQUENCE [LARGE SCALE GENOMIC DNA]</scope>
    <source>
        <strain evidence="2 3">CGMCC 1.7056</strain>
    </source>
</reference>
<organism evidence="2 3">
    <name type="scientific">Nocardioides terrae</name>
    <dbReference type="NCBI Taxonomy" id="574651"/>
    <lineage>
        <taxon>Bacteria</taxon>
        <taxon>Bacillati</taxon>
        <taxon>Actinomycetota</taxon>
        <taxon>Actinomycetes</taxon>
        <taxon>Propionibacteriales</taxon>
        <taxon>Nocardioidaceae</taxon>
        <taxon>Nocardioides</taxon>
    </lineage>
</organism>
<evidence type="ECO:0000313" key="2">
    <source>
        <dbReference type="EMBL" id="SFC49124.1"/>
    </source>
</evidence>
<dbReference type="EMBL" id="FOLB01000007">
    <property type="protein sequence ID" value="SFC49124.1"/>
    <property type="molecule type" value="Genomic_DNA"/>
</dbReference>
<gene>
    <name evidence="2" type="ORF">SAMN04487968_10752</name>
</gene>
<feature type="chain" id="PRO_5011537764" description="MspA protein" evidence="1">
    <location>
        <begin position="22"/>
        <end position="190"/>
    </location>
</feature>
<evidence type="ECO:0000256" key="1">
    <source>
        <dbReference type="SAM" id="SignalP"/>
    </source>
</evidence>
<dbReference type="OrthoDB" id="3628502at2"/>
<name>A0A1I1JKP6_9ACTN</name>
<dbReference type="STRING" id="574651.SAMN04487968_10752"/>
<keyword evidence="3" id="KW-1185">Reference proteome</keyword>
<evidence type="ECO:0000313" key="3">
    <source>
        <dbReference type="Proteomes" id="UP000198832"/>
    </source>
</evidence>
<accession>A0A1I1JKP6</accession>
<keyword evidence="1" id="KW-0732">Signal</keyword>